<name>A0A5N5I3X9_9ROSA</name>
<keyword evidence="3" id="KW-1185">Reference proteome</keyword>
<feature type="signal peptide" evidence="1">
    <location>
        <begin position="1"/>
        <end position="20"/>
    </location>
</feature>
<sequence>MRPSLLRLLRSLFCFLFLCAQRCPRVLIRVPFRWIFFLLYTCCSSKNGRKMENQGSSICFHGFLDLSRAQVRCLREESLNLEKHGFQEIVNPAETLGFLISSAISSIFRFDQDRFFTHEI</sequence>
<dbReference type="AlphaFoldDB" id="A0A5N5I3X9"/>
<dbReference type="OrthoDB" id="1174822at2759"/>
<reference evidence="2 3" key="1">
    <citation type="submission" date="2019-09" db="EMBL/GenBank/DDBJ databases">
        <authorList>
            <person name="Ou C."/>
        </authorList>
    </citation>
    <scope>NUCLEOTIDE SEQUENCE [LARGE SCALE GENOMIC DNA]</scope>
    <source>
        <strain evidence="2">S2</strain>
        <tissue evidence="2">Leaf</tissue>
    </source>
</reference>
<dbReference type="EMBL" id="SMOL01000120">
    <property type="protein sequence ID" value="KAB2633122.1"/>
    <property type="molecule type" value="Genomic_DNA"/>
</dbReference>
<accession>A0A5N5I3X9</accession>
<reference evidence="3" key="2">
    <citation type="submission" date="2019-10" db="EMBL/GenBank/DDBJ databases">
        <title>A de novo genome assembly of a pear dwarfing rootstock.</title>
        <authorList>
            <person name="Wang F."/>
            <person name="Wang J."/>
            <person name="Li S."/>
            <person name="Zhang Y."/>
            <person name="Fang M."/>
            <person name="Ma L."/>
            <person name="Zhao Y."/>
            <person name="Jiang S."/>
        </authorList>
    </citation>
    <scope>NUCLEOTIDE SEQUENCE [LARGE SCALE GENOMIC DNA]</scope>
</reference>
<gene>
    <name evidence="2" type="ORF">D8674_029369</name>
</gene>
<evidence type="ECO:0000256" key="1">
    <source>
        <dbReference type="SAM" id="SignalP"/>
    </source>
</evidence>
<feature type="chain" id="PRO_5024279843" description="Secreted protein" evidence="1">
    <location>
        <begin position="21"/>
        <end position="120"/>
    </location>
</feature>
<proteinExistence type="predicted"/>
<reference evidence="2 3" key="3">
    <citation type="submission" date="2019-11" db="EMBL/GenBank/DDBJ databases">
        <title>A de novo genome assembly of a pear dwarfing rootstock.</title>
        <authorList>
            <person name="Wang F."/>
            <person name="Wang J."/>
            <person name="Li S."/>
            <person name="Zhang Y."/>
            <person name="Fang M."/>
            <person name="Ma L."/>
            <person name="Zhao Y."/>
            <person name="Jiang S."/>
        </authorList>
    </citation>
    <scope>NUCLEOTIDE SEQUENCE [LARGE SCALE GENOMIC DNA]</scope>
    <source>
        <strain evidence="2">S2</strain>
        <tissue evidence="2">Leaf</tissue>
    </source>
</reference>
<keyword evidence="1" id="KW-0732">Signal</keyword>
<evidence type="ECO:0000313" key="2">
    <source>
        <dbReference type="EMBL" id="KAB2633122.1"/>
    </source>
</evidence>
<organism evidence="2 3">
    <name type="scientific">Pyrus ussuriensis x Pyrus communis</name>
    <dbReference type="NCBI Taxonomy" id="2448454"/>
    <lineage>
        <taxon>Eukaryota</taxon>
        <taxon>Viridiplantae</taxon>
        <taxon>Streptophyta</taxon>
        <taxon>Embryophyta</taxon>
        <taxon>Tracheophyta</taxon>
        <taxon>Spermatophyta</taxon>
        <taxon>Magnoliopsida</taxon>
        <taxon>eudicotyledons</taxon>
        <taxon>Gunneridae</taxon>
        <taxon>Pentapetalae</taxon>
        <taxon>rosids</taxon>
        <taxon>fabids</taxon>
        <taxon>Rosales</taxon>
        <taxon>Rosaceae</taxon>
        <taxon>Amygdaloideae</taxon>
        <taxon>Maleae</taxon>
        <taxon>Pyrus</taxon>
    </lineage>
</organism>
<dbReference type="Proteomes" id="UP000327157">
    <property type="component" value="Chromosome 6"/>
</dbReference>
<protein>
    <recommendedName>
        <fullName evidence="4">Secreted protein</fullName>
    </recommendedName>
</protein>
<comment type="caution">
    <text evidence="2">The sequence shown here is derived from an EMBL/GenBank/DDBJ whole genome shotgun (WGS) entry which is preliminary data.</text>
</comment>
<evidence type="ECO:0008006" key="4">
    <source>
        <dbReference type="Google" id="ProtNLM"/>
    </source>
</evidence>
<evidence type="ECO:0000313" key="3">
    <source>
        <dbReference type="Proteomes" id="UP000327157"/>
    </source>
</evidence>